<evidence type="ECO:0000313" key="2">
    <source>
        <dbReference type="Proteomes" id="UP000664032"/>
    </source>
</evidence>
<protein>
    <submittedName>
        <fullName evidence="1">Cytochrome P450 monooxygenase 98</fullName>
    </submittedName>
</protein>
<sequence length="525" mass="58855">MVQFDTLAILIALGSLGLIYYRKSKKGPYSHLPLPPGPPRKPIVGNLFNMPSRPEWQDYHKISQEHNTDIIYLNVVGTNIVVLDTHDAAMELLERRSSKYSSRAHLPMVNELMGWDFAVGFKEYGQQWRDCRRLMHHSFHPGAVVLFRPHMLRATRNLLKRFLDYPENIMGNIRHMSGEGILSITYGLDVLADNDPYIKVAEQSLAGFAEAAVPGAFLVDSFSLLKYVPEWFPGAGFQTKARIWRDAAFEMRDYTFKGAKKNVLAGTSPHCFVSANLNDMDPSKPDPVKEQLVKDTAGSMYSGKDEPSAMRASTLSAVGSCILAFLEYPETLKKAQAELDRVIKPGHLPDFNDYDSLPYITALTMETLRWRDVGPIGLPHVLIEEDEYKGYRIPAGTIVIANSWAMLHNEETYKDPFTFNPDRFLTKDGKLDKTARDPGHACWGFGRRVCPGRYLAFSGVWITLASLAAVFDITKAVDEKGNIIEPSHEYVNSAIIVPKPFQASVRPRSRGHEQVIRDAVAAPAA</sequence>
<dbReference type="EMBL" id="JAFIQS020000010">
    <property type="protein sequence ID" value="KAH9476826.1"/>
    <property type="molecule type" value="Genomic_DNA"/>
</dbReference>
<comment type="caution">
    <text evidence="1">The sequence shown here is derived from an EMBL/GenBank/DDBJ whole genome shotgun (WGS) entry which is preliminary data.</text>
</comment>
<keyword evidence="1" id="KW-0503">Monooxygenase</keyword>
<proteinExistence type="predicted"/>
<keyword evidence="1" id="KW-0560">Oxidoreductase</keyword>
<evidence type="ECO:0000313" key="1">
    <source>
        <dbReference type="EMBL" id="KAH9476826.1"/>
    </source>
</evidence>
<reference evidence="1" key="1">
    <citation type="submission" date="2021-10" db="EMBL/GenBank/DDBJ databases">
        <title>Psilocybe cubensis genome.</title>
        <authorList>
            <person name="Mckernan K.J."/>
            <person name="Crawford S."/>
            <person name="Trippe A."/>
            <person name="Kane L.T."/>
            <person name="Mclaughlin S."/>
        </authorList>
    </citation>
    <scope>NUCLEOTIDE SEQUENCE</scope>
    <source>
        <strain evidence="1">MGC-MH-2018</strain>
    </source>
</reference>
<name>A0ACB8GMD5_PSICU</name>
<accession>A0ACB8GMD5</accession>
<keyword evidence="2" id="KW-1185">Reference proteome</keyword>
<dbReference type="Proteomes" id="UP000664032">
    <property type="component" value="Unassembled WGS sequence"/>
</dbReference>
<gene>
    <name evidence="1" type="ORF">JR316_0010741</name>
</gene>
<organism evidence="1 2">
    <name type="scientific">Psilocybe cubensis</name>
    <name type="common">Psychedelic mushroom</name>
    <name type="synonym">Stropharia cubensis</name>
    <dbReference type="NCBI Taxonomy" id="181762"/>
    <lineage>
        <taxon>Eukaryota</taxon>
        <taxon>Fungi</taxon>
        <taxon>Dikarya</taxon>
        <taxon>Basidiomycota</taxon>
        <taxon>Agaricomycotina</taxon>
        <taxon>Agaricomycetes</taxon>
        <taxon>Agaricomycetidae</taxon>
        <taxon>Agaricales</taxon>
        <taxon>Agaricineae</taxon>
        <taxon>Strophariaceae</taxon>
        <taxon>Psilocybe</taxon>
    </lineage>
</organism>